<proteinExistence type="predicted"/>
<dbReference type="AlphaFoldDB" id="A0AA88XJN3"/>
<name>A0AA88XJN3_PINIB</name>
<dbReference type="PANTHER" id="PTHR15396:SF1">
    <property type="entry name" value="RIBONUCLEASE P PROTEIN SUBUNIT P40"/>
    <property type="match status" value="1"/>
</dbReference>
<gene>
    <name evidence="1" type="ORF">FSP39_020741</name>
</gene>
<dbReference type="Pfam" id="PF08584">
    <property type="entry name" value="Ribonuc_P_40"/>
    <property type="match status" value="1"/>
</dbReference>
<reference evidence="1" key="1">
    <citation type="submission" date="2019-08" db="EMBL/GenBank/DDBJ databases">
        <title>The improved chromosome-level genome for the pearl oyster Pinctada fucata martensii using PacBio sequencing and Hi-C.</title>
        <authorList>
            <person name="Zheng Z."/>
        </authorList>
    </citation>
    <scope>NUCLEOTIDE SEQUENCE</scope>
    <source>
        <strain evidence="1">ZZ-2019</strain>
        <tissue evidence="1">Adductor muscle</tissue>
    </source>
</reference>
<dbReference type="GO" id="GO:0000172">
    <property type="term" value="C:ribonuclease MRP complex"/>
    <property type="evidence" value="ECO:0007669"/>
    <property type="project" value="TreeGrafter"/>
</dbReference>
<comment type="caution">
    <text evidence="1">The sequence shown here is derived from an EMBL/GenBank/DDBJ whole genome shotgun (WGS) entry which is preliminary data.</text>
</comment>
<dbReference type="InterPro" id="IPR013893">
    <property type="entry name" value="RNase_P_Rpp40"/>
</dbReference>
<dbReference type="GO" id="GO:0000171">
    <property type="term" value="F:ribonuclease MRP activity"/>
    <property type="evidence" value="ECO:0007669"/>
    <property type="project" value="TreeGrafter"/>
</dbReference>
<dbReference type="GO" id="GO:0000447">
    <property type="term" value="P:endonucleolytic cleavage in ITS1 to separate SSU-rRNA from 5.8S rRNA and LSU-rRNA from tricistronic rRNA transcript (SSU-rRNA, 5.8S rRNA, LSU-rRNA)"/>
    <property type="evidence" value="ECO:0007669"/>
    <property type="project" value="TreeGrafter"/>
</dbReference>
<organism evidence="1 2">
    <name type="scientific">Pinctada imbricata</name>
    <name type="common">Atlantic pearl-oyster</name>
    <name type="synonym">Pinctada martensii</name>
    <dbReference type="NCBI Taxonomy" id="66713"/>
    <lineage>
        <taxon>Eukaryota</taxon>
        <taxon>Metazoa</taxon>
        <taxon>Spiralia</taxon>
        <taxon>Lophotrochozoa</taxon>
        <taxon>Mollusca</taxon>
        <taxon>Bivalvia</taxon>
        <taxon>Autobranchia</taxon>
        <taxon>Pteriomorphia</taxon>
        <taxon>Pterioida</taxon>
        <taxon>Pterioidea</taxon>
        <taxon>Pteriidae</taxon>
        <taxon>Pinctada</taxon>
    </lineage>
</organism>
<sequence>MAAPIVKHAKGGKLAIANGEFDKDEKEFTQTILNHYFNYSVDIVVPKTKCLPPDIDELCRKQKAYVVHDLPAAAILDPDLIGAFISAGKFYGLSHGTRINYENCLAVLPTGHLILHVTSDTYIQLGLEGKPSWYNRLGQNKYVIDVDLKAAHFVPGRKGYERVLSALSRSGLKFNLLIAWDPSDGDICSSSLRKYFNMKGYQCSEVPIDHSRHRYEKVDIPVLSEIDESCIGSELFEWLGMVANNVYLSEKPDEFVSTYSYNGETEQASCLHYTISGFFTPPFISNLVNKLRCTVMKDQGNHWCSVTVYGFQDTPISWRSYEHGFTVCGDNLYTVVLLPSERYCLYRALGCHSEAP</sequence>
<dbReference type="GO" id="GO:0001682">
    <property type="term" value="P:tRNA 5'-leader removal"/>
    <property type="evidence" value="ECO:0007669"/>
    <property type="project" value="InterPro"/>
</dbReference>
<dbReference type="PANTHER" id="PTHR15396">
    <property type="entry name" value="RIBONUCLEASE P PROTEIN SUBUNIT P40"/>
    <property type="match status" value="1"/>
</dbReference>
<accession>A0AA88XJN3</accession>
<dbReference type="Proteomes" id="UP001186944">
    <property type="component" value="Unassembled WGS sequence"/>
</dbReference>
<evidence type="ECO:0000313" key="1">
    <source>
        <dbReference type="EMBL" id="KAK3086591.1"/>
    </source>
</evidence>
<keyword evidence="2" id="KW-1185">Reference proteome</keyword>
<dbReference type="GO" id="GO:0004526">
    <property type="term" value="F:ribonuclease P activity"/>
    <property type="evidence" value="ECO:0007669"/>
    <property type="project" value="TreeGrafter"/>
</dbReference>
<protein>
    <submittedName>
        <fullName evidence="1">Uncharacterized protein</fullName>
    </submittedName>
</protein>
<evidence type="ECO:0000313" key="2">
    <source>
        <dbReference type="Proteomes" id="UP001186944"/>
    </source>
</evidence>
<dbReference type="EMBL" id="VSWD01000012">
    <property type="protein sequence ID" value="KAK3086591.1"/>
    <property type="molecule type" value="Genomic_DNA"/>
</dbReference>
<dbReference type="GO" id="GO:0030681">
    <property type="term" value="C:multimeric ribonuclease P complex"/>
    <property type="evidence" value="ECO:0007669"/>
    <property type="project" value="TreeGrafter"/>
</dbReference>